<name>A0A6A6GS47_VIRVR</name>
<protein>
    <submittedName>
        <fullName evidence="1">Uncharacterized protein</fullName>
    </submittedName>
</protein>
<proteinExistence type="predicted"/>
<organism evidence="1 2">
    <name type="scientific">Viridothelium virens</name>
    <name type="common">Speckled blister lichen</name>
    <name type="synonym">Trypethelium virens</name>
    <dbReference type="NCBI Taxonomy" id="1048519"/>
    <lineage>
        <taxon>Eukaryota</taxon>
        <taxon>Fungi</taxon>
        <taxon>Dikarya</taxon>
        <taxon>Ascomycota</taxon>
        <taxon>Pezizomycotina</taxon>
        <taxon>Dothideomycetes</taxon>
        <taxon>Dothideomycetes incertae sedis</taxon>
        <taxon>Trypetheliales</taxon>
        <taxon>Trypetheliaceae</taxon>
        <taxon>Viridothelium</taxon>
    </lineage>
</organism>
<accession>A0A6A6GS47</accession>
<gene>
    <name evidence="1" type="ORF">EV356DRAFT_562501</name>
</gene>
<reference evidence="1" key="1">
    <citation type="journal article" date="2020" name="Stud. Mycol.">
        <title>101 Dothideomycetes genomes: a test case for predicting lifestyles and emergence of pathogens.</title>
        <authorList>
            <person name="Haridas S."/>
            <person name="Albert R."/>
            <person name="Binder M."/>
            <person name="Bloem J."/>
            <person name="Labutti K."/>
            <person name="Salamov A."/>
            <person name="Andreopoulos B."/>
            <person name="Baker S."/>
            <person name="Barry K."/>
            <person name="Bills G."/>
            <person name="Bluhm B."/>
            <person name="Cannon C."/>
            <person name="Castanera R."/>
            <person name="Culley D."/>
            <person name="Daum C."/>
            <person name="Ezra D."/>
            <person name="Gonzalez J."/>
            <person name="Henrissat B."/>
            <person name="Kuo A."/>
            <person name="Liang C."/>
            <person name="Lipzen A."/>
            <person name="Lutzoni F."/>
            <person name="Magnuson J."/>
            <person name="Mondo S."/>
            <person name="Nolan M."/>
            <person name="Ohm R."/>
            <person name="Pangilinan J."/>
            <person name="Park H.-J."/>
            <person name="Ramirez L."/>
            <person name="Alfaro M."/>
            <person name="Sun H."/>
            <person name="Tritt A."/>
            <person name="Yoshinaga Y."/>
            <person name="Zwiers L.-H."/>
            <person name="Turgeon B."/>
            <person name="Goodwin S."/>
            <person name="Spatafora J."/>
            <person name="Crous P."/>
            <person name="Grigoriev I."/>
        </authorList>
    </citation>
    <scope>NUCLEOTIDE SEQUENCE</scope>
    <source>
        <strain evidence="1">Tuck. ex Michener</strain>
    </source>
</reference>
<keyword evidence="2" id="KW-1185">Reference proteome</keyword>
<dbReference type="Gene3D" id="2.40.160.20">
    <property type="match status" value="1"/>
</dbReference>
<sequence>MYSFNYLVPALFFNATVKQVENLGNLSTGGSLALGQVLEGRLFSEPGFEPSFTATFLHGEDYLTEDPTGDSIARPGVSGVVQPDDGDTPFQMQVSGVQVGTQQLDAIVATNETTGLAVPYGETYSVWVPTFRGGSAKYANLQNSVFVASETVSDSDVPGQFYVGIKISKVFPTKTNITIGEEFP</sequence>
<dbReference type="Proteomes" id="UP000800092">
    <property type="component" value="Unassembled WGS sequence"/>
</dbReference>
<dbReference type="OrthoDB" id="2544694at2759"/>
<evidence type="ECO:0000313" key="2">
    <source>
        <dbReference type="Proteomes" id="UP000800092"/>
    </source>
</evidence>
<evidence type="ECO:0000313" key="1">
    <source>
        <dbReference type="EMBL" id="KAF2228594.1"/>
    </source>
</evidence>
<dbReference type="EMBL" id="ML991907">
    <property type="protein sequence ID" value="KAF2228594.1"/>
    <property type="molecule type" value="Genomic_DNA"/>
</dbReference>
<dbReference type="AlphaFoldDB" id="A0A6A6GS47"/>
<dbReference type="Pfam" id="PF11578">
    <property type="entry name" value="DUF3237"/>
    <property type="match status" value="1"/>
</dbReference>